<evidence type="ECO:0000313" key="8">
    <source>
        <dbReference type="Proteomes" id="UP000507163"/>
    </source>
</evidence>
<dbReference type="Proteomes" id="UP000507163">
    <property type="component" value="Chromosome 8"/>
</dbReference>
<name>A0A1C6YD41_PLACU</name>
<evidence type="ECO:0000256" key="5">
    <source>
        <dbReference type="SAM" id="MobiDB-lite"/>
    </source>
</evidence>
<gene>
    <name evidence="7" type="ORF">PCHAJ_000164100</name>
</gene>
<feature type="compositionally biased region" description="Basic and acidic residues" evidence="5">
    <location>
        <begin position="772"/>
        <end position="795"/>
    </location>
</feature>
<comment type="similarity">
    <text evidence="2">Belongs to the OXR1 family.</text>
</comment>
<reference evidence="7 8" key="1">
    <citation type="submission" date="2016-08" db="EMBL/GenBank/DDBJ databases">
        <authorList>
            <consortium name="Pathogen Informatics"/>
        </authorList>
    </citation>
    <scope>NUCLEOTIDE SEQUENCE [LARGE SCALE GENOMIC DNA]</scope>
    <source>
        <strain evidence="7 8">AJ</strain>
    </source>
</reference>
<dbReference type="EMBL" id="LT608174">
    <property type="protein sequence ID" value="SCM21243.1"/>
    <property type="molecule type" value="Genomic_DNA"/>
</dbReference>
<feature type="region of interest" description="Disordered" evidence="5">
    <location>
        <begin position="764"/>
        <end position="798"/>
    </location>
</feature>
<dbReference type="PANTHER" id="PTHR23354:SF62">
    <property type="entry name" value="MUSTARD, ISOFORM V"/>
    <property type="match status" value="1"/>
</dbReference>
<evidence type="ECO:0000259" key="6">
    <source>
        <dbReference type="PROSITE" id="PS51886"/>
    </source>
</evidence>
<feature type="region of interest" description="Disordered" evidence="5">
    <location>
        <begin position="845"/>
        <end position="910"/>
    </location>
</feature>
<feature type="compositionally biased region" description="Basic and acidic residues" evidence="5">
    <location>
        <begin position="860"/>
        <end position="872"/>
    </location>
</feature>
<feature type="domain" description="TLDc" evidence="6">
    <location>
        <begin position="634"/>
        <end position="982"/>
    </location>
</feature>
<evidence type="ECO:0000256" key="1">
    <source>
        <dbReference type="ARBA" id="ARBA00004173"/>
    </source>
</evidence>
<keyword evidence="3" id="KW-0496">Mitochondrion</keyword>
<dbReference type="SMART" id="SM00584">
    <property type="entry name" value="TLDc"/>
    <property type="match status" value="1"/>
</dbReference>
<evidence type="ECO:0000256" key="4">
    <source>
        <dbReference type="ARBA" id="ARBA00040604"/>
    </source>
</evidence>
<comment type="subcellular location">
    <subcellularLocation>
        <location evidence="1">Mitochondrion</location>
    </subcellularLocation>
</comment>
<sequence>MDESQTSDKIKVLNVFQNEEIANKSPISNKFEFEKGVIRNAIVSSTSNRSIKTEKEKLKKNCIIFREQCEYCLTDFSISGHLILTKESLLFEPDLRDKNVIKNGLGTYQIFIDLYDIYECAHIVVPTKYTYLYNNDDTCGFIQVLLKSIYIEENKILSNKKSNSNGYFYTSSRENSSSSLVSPTFGASNNNNLYNSNNNYNDESNKQKGMSYYRYISKSISYVLNLAQPLVQNTPFKGYKADQINTSNDSVSSTKHVNNDDINDYNKSELANETYQGTSYQNEQNKKTKRNSFINFDISSPKNNIINHMHDSDLKIYQNINEINYSKVISSHPNITYKNNFNSANYSSYNFKGDNNSNGFNKSKKNSYPFIKKNSISQNMENTNIPRKSDLNDTSIKNNILTQLHLQNSNKTNTKITEVSREKQELGMDSVHIGKDKTSVTPHNGELDNFDETSYVHVDHIKREDIHNLVDDNTNLYIKQSQNIIEMFPKKPIIKTSDGITYNNEQDKKIIKIKSLHGHIENEELYKKGSKKYEEKCFILFRFFNNNTAYETTTKIITEIDNVKKSENKIKKTITSVPFTSNELLKCIIKQSLIYKESNDLKQQNLTSNPMNDMKDFKSFALEPKLDYVSDAVKLLTKDMSKQINYYLPPTLSIKVWKLAFCSSIHGVSFKTLYRSVANKGSIILLIHDINNVLFGCFLDKLQCDTCYYGSGENFLFTFKDKSHNTNYEKDINKQTQKTTIKNIKNKTITNDYDPSICDTDTDNFTISNRSSKKEDDESEKEHSQTVPKIKETKKNKASIKSDFIMDSDCSELESTSVNKLNTQYDDNLDELTKNNLNQEMHQKGIAEYPSKSKSQTHYYDSKLSNKNDKNKHGTTNSSDSYETKNKKNNNNNKKNGINKKENNNKVNDTPSIQVYNWTTRNNYYVYSDEHSITIGGGDNYALVINDDLCKGQTNKSTTYDNDLLTYDEEFEIQFLQLWIFDDT</sequence>
<proteinExistence type="inferred from homology"/>
<dbReference type="InterPro" id="IPR006571">
    <property type="entry name" value="TLDc_dom"/>
</dbReference>
<dbReference type="Pfam" id="PF07534">
    <property type="entry name" value="TLD"/>
    <property type="match status" value="2"/>
</dbReference>
<dbReference type="AlphaFoldDB" id="A0A1C6YD41"/>
<evidence type="ECO:0000256" key="3">
    <source>
        <dbReference type="ARBA" id="ARBA00023128"/>
    </source>
</evidence>
<dbReference type="GO" id="GO:0005739">
    <property type="term" value="C:mitochondrion"/>
    <property type="evidence" value="ECO:0007669"/>
    <property type="project" value="UniProtKB-SubCell"/>
</dbReference>
<accession>A0A1C6YD41</accession>
<evidence type="ECO:0000313" key="7">
    <source>
        <dbReference type="EMBL" id="SCM21243.1"/>
    </source>
</evidence>
<dbReference type="PANTHER" id="PTHR23354">
    <property type="entry name" value="NUCLEOLAR PROTEIN 7/ESTROGEN RECEPTOR COACTIVATOR-RELATED"/>
    <property type="match status" value="1"/>
</dbReference>
<organism evidence="7 8">
    <name type="scientific">Plasmodium chabaudi chabaudi</name>
    <dbReference type="NCBI Taxonomy" id="31271"/>
    <lineage>
        <taxon>Eukaryota</taxon>
        <taxon>Sar</taxon>
        <taxon>Alveolata</taxon>
        <taxon>Apicomplexa</taxon>
        <taxon>Aconoidasida</taxon>
        <taxon>Haemosporida</taxon>
        <taxon>Plasmodiidae</taxon>
        <taxon>Plasmodium</taxon>
        <taxon>Plasmodium (Vinckeia)</taxon>
    </lineage>
</organism>
<evidence type="ECO:0000256" key="2">
    <source>
        <dbReference type="ARBA" id="ARBA00009540"/>
    </source>
</evidence>
<protein>
    <recommendedName>
        <fullName evidence="4">Oxidation resistance protein 1</fullName>
    </recommendedName>
</protein>
<dbReference type="PROSITE" id="PS51886">
    <property type="entry name" value="TLDC"/>
    <property type="match status" value="1"/>
</dbReference>